<dbReference type="Gene3D" id="1.10.260.40">
    <property type="entry name" value="lambda repressor-like DNA-binding domains"/>
    <property type="match status" value="1"/>
</dbReference>
<dbReference type="InterPro" id="IPR039554">
    <property type="entry name" value="HigA2-like_HTH"/>
</dbReference>
<evidence type="ECO:0000259" key="1">
    <source>
        <dbReference type="PROSITE" id="PS50943"/>
    </source>
</evidence>
<organism evidence="2">
    <name type="scientific">Salmonella enterica subsp. enterica serovar Chester</name>
    <dbReference type="NCBI Taxonomy" id="149386"/>
    <lineage>
        <taxon>Bacteria</taxon>
        <taxon>Pseudomonadati</taxon>
        <taxon>Pseudomonadota</taxon>
        <taxon>Gammaproteobacteria</taxon>
        <taxon>Enterobacterales</taxon>
        <taxon>Enterobacteriaceae</taxon>
        <taxon>Salmonella</taxon>
    </lineage>
</organism>
<dbReference type="SUPFAM" id="SSF47413">
    <property type="entry name" value="lambda repressor-like DNA-binding domains"/>
    <property type="match status" value="1"/>
</dbReference>
<evidence type="ECO:0000313" key="2">
    <source>
        <dbReference type="EMBL" id="EDH8302968.1"/>
    </source>
</evidence>
<dbReference type="InterPro" id="IPR001387">
    <property type="entry name" value="Cro/C1-type_HTH"/>
</dbReference>
<gene>
    <name evidence="2" type="ORF">CB695_15970</name>
</gene>
<dbReference type="PROSITE" id="PS50943">
    <property type="entry name" value="HTH_CROC1"/>
    <property type="match status" value="1"/>
</dbReference>
<proteinExistence type="predicted"/>
<dbReference type="CDD" id="cd00093">
    <property type="entry name" value="HTH_XRE"/>
    <property type="match status" value="1"/>
</dbReference>
<comment type="caution">
    <text evidence="2">The sequence shown here is derived from an EMBL/GenBank/DDBJ whole genome shotgun (WGS) entry which is preliminary data.</text>
</comment>
<dbReference type="EMBL" id="AAMIYH010000015">
    <property type="protein sequence ID" value="EDH8302968.1"/>
    <property type="molecule type" value="Genomic_DNA"/>
</dbReference>
<dbReference type="InterPro" id="IPR010982">
    <property type="entry name" value="Lambda_DNA-bd_dom_sf"/>
</dbReference>
<protein>
    <recommendedName>
        <fullName evidence="1">HTH cro/C1-type domain-containing protein</fullName>
    </recommendedName>
</protein>
<feature type="domain" description="HTH cro/C1-type" evidence="1">
    <location>
        <begin position="28"/>
        <end position="81"/>
    </location>
</feature>
<reference evidence="2" key="1">
    <citation type="submission" date="2018-07" db="EMBL/GenBank/DDBJ databases">
        <authorList>
            <person name="Ashton P.M."/>
            <person name="Dallman T."/>
            <person name="Nair S."/>
            <person name="De Pinna E."/>
            <person name="Peters T."/>
            <person name="Grant K."/>
        </authorList>
    </citation>
    <scope>NUCLEOTIDE SEQUENCE</scope>
    <source>
        <strain evidence="2">368335</strain>
    </source>
</reference>
<dbReference type="AlphaFoldDB" id="A0A635R8J6"/>
<dbReference type="GO" id="GO:0003677">
    <property type="term" value="F:DNA binding"/>
    <property type="evidence" value="ECO:0007669"/>
    <property type="project" value="InterPro"/>
</dbReference>
<dbReference type="Pfam" id="PF13744">
    <property type="entry name" value="HTH_37"/>
    <property type="match status" value="1"/>
</dbReference>
<sequence length="119" mass="13492">MAYNHNSIVLAKRKFGLHLSYVIRHLTAKDITQRELAQLAKVSQPVISSIKNDRNERLSLPIMMKVADAIRLKYQITFNSVKGRCSVTVHVESALDYVANTSLKRTAKNIRFVTNIATH</sequence>
<dbReference type="SMART" id="SM00530">
    <property type="entry name" value="HTH_XRE"/>
    <property type="match status" value="1"/>
</dbReference>
<accession>A0A635R8J6</accession>
<name>A0A635R8J6_SALET</name>